<name>A0AA35CNA0_9FIRM</name>
<reference evidence="2" key="1">
    <citation type="submission" date="2022-03" db="EMBL/GenBank/DDBJ databases">
        <title>Complete genome sequence of Caldinitratiruptor microaerophilus.</title>
        <authorList>
            <person name="Mukaiyama R."/>
            <person name="Nishiyama T."/>
            <person name="Ueda K."/>
        </authorList>
    </citation>
    <scope>NUCLEOTIDE SEQUENCE</scope>
    <source>
        <strain evidence="2">JCM 16183</strain>
    </source>
</reference>
<gene>
    <name evidence="2" type="ORF">caldi_26180</name>
</gene>
<organism evidence="2 3">
    <name type="scientific">Caldinitratiruptor microaerophilus</name>
    <dbReference type="NCBI Taxonomy" id="671077"/>
    <lineage>
        <taxon>Bacteria</taxon>
        <taxon>Bacillati</taxon>
        <taxon>Bacillota</taxon>
        <taxon>Clostridia</taxon>
        <taxon>Eubacteriales</taxon>
        <taxon>Symbiobacteriaceae</taxon>
        <taxon>Caldinitratiruptor</taxon>
    </lineage>
</organism>
<keyword evidence="1" id="KW-0175">Coiled coil</keyword>
<proteinExistence type="predicted"/>
<keyword evidence="3" id="KW-1185">Reference proteome</keyword>
<protein>
    <submittedName>
        <fullName evidence="2">Uncharacterized protein</fullName>
    </submittedName>
</protein>
<evidence type="ECO:0000256" key="1">
    <source>
        <dbReference type="SAM" id="Coils"/>
    </source>
</evidence>
<dbReference type="AlphaFoldDB" id="A0AA35CNA0"/>
<sequence>MVDWEQVDRTGRELRELGHRRAELVRRIRELEAAGRKERCVELTDELEAISLQCQELLSRQHGILAAAFPSPGLGPGAQAGDGFATPERVTS</sequence>
<dbReference type="RefSeq" id="WP_264842172.1">
    <property type="nucleotide sequence ID" value="NZ_AP025628.1"/>
</dbReference>
<dbReference type="EMBL" id="AP025628">
    <property type="protein sequence ID" value="BDG61528.1"/>
    <property type="molecule type" value="Genomic_DNA"/>
</dbReference>
<evidence type="ECO:0000313" key="2">
    <source>
        <dbReference type="EMBL" id="BDG61528.1"/>
    </source>
</evidence>
<accession>A0AA35CNA0</accession>
<evidence type="ECO:0000313" key="3">
    <source>
        <dbReference type="Proteomes" id="UP001163687"/>
    </source>
</evidence>
<dbReference type="KEGG" id="cmic:caldi_26180"/>
<feature type="coiled-coil region" evidence="1">
    <location>
        <begin position="14"/>
        <end position="60"/>
    </location>
</feature>
<dbReference type="Proteomes" id="UP001163687">
    <property type="component" value="Chromosome"/>
</dbReference>